<comment type="caution">
    <text evidence="1">The sequence shown here is derived from an EMBL/GenBank/DDBJ whole genome shotgun (WGS) entry which is preliminary data.</text>
</comment>
<reference evidence="2" key="1">
    <citation type="journal article" date="2019" name="Int. J. Syst. Evol. Microbiol.">
        <title>The Global Catalogue of Microorganisms (GCM) 10K type strain sequencing project: providing services to taxonomists for standard genome sequencing and annotation.</title>
        <authorList>
            <consortium name="The Broad Institute Genomics Platform"/>
            <consortium name="The Broad Institute Genome Sequencing Center for Infectious Disease"/>
            <person name="Wu L."/>
            <person name="Ma J."/>
        </authorList>
    </citation>
    <scope>NUCLEOTIDE SEQUENCE [LARGE SCALE GENOMIC DNA]</scope>
    <source>
        <strain evidence="2">NBRC 108730</strain>
    </source>
</reference>
<evidence type="ECO:0000313" key="1">
    <source>
        <dbReference type="EMBL" id="GMA85980.1"/>
    </source>
</evidence>
<evidence type="ECO:0008006" key="3">
    <source>
        <dbReference type="Google" id="ProtNLM"/>
    </source>
</evidence>
<evidence type="ECO:0000313" key="2">
    <source>
        <dbReference type="Proteomes" id="UP001157017"/>
    </source>
</evidence>
<protein>
    <recommendedName>
        <fullName evidence="3">Diacylglycerol kinase</fullName>
    </recommendedName>
</protein>
<gene>
    <name evidence="1" type="ORF">GCM10025868_12300</name>
</gene>
<accession>A0ABQ6JCS9</accession>
<organism evidence="1 2">
    <name type="scientific">Angustibacter aerolatus</name>
    <dbReference type="NCBI Taxonomy" id="1162965"/>
    <lineage>
        <taxon>Bacteria</taxon>
        <taxon>Bacillati</taxon>
        <taxon>Actinomycetota</taxon>
        <taxon>Actinomycetes</taxon>
        <taxon>Kineosporiales</taxon>
        <taxon>Kineosporiaceae</taxon>
    </lineage>
</organism>
<dbReference type="InterPro" id="IPR016064">
    <property type="entry name" value="NAD/diacylglycerol_kinase_sf"/>
</dbReference>
<dbReference type="EMBL" id="BSUZ01000001">
    <property type="protein sequence ID" value="GMA85980.1"/>
    <property type="molecule type" value="Genomic_DNA"/>
</dbReference>
<dbReference type="SUPFAM" id="SSF111331">
    <property type="entry name" value="NAD kinase/diacylglycerol kinase-like"/>
    <property type="match status" value="1"/>
</dbReference>
<dbReference type="Gene3D" id="2.60.200.40">
    <property type="match status" value="1"/>
</dbReference>
<proteinExistence type="predicted"/>
<name>A0ABQ6JCS9_9ACTN</name>
<sequence length="220" mass="24007">MPGEQRAARWFVLNAGLGLDAAAIAHVELGRLAGRRATNRAYALATLQAWRASDRTDAPLQVRTPDGLEESLAAVMVTNTDPWTYLGPRRMRPTPRSSFDLGLDATAARRMHLGGTLESLGRMLAHRPAPLRTTWSAHDQPWLEVRSARPVALQVDGDYLGETTGVRLTARPDAVRLVVPLGGPPCGRGEPIGLVLLRATERATCTHDVRFAPVCTRRRP</sequence>
<keyword evidence="2" id="KW-1185">Reference proteome</keyword>
<dbReference type="Proteomes" id="UP001157017">
    <property type="component" value="Unassembled WGS sequence"/>
</dbReference>